<dbReference type="InterPro" id="IPR038591">
    <property type="entry name" value="NolW-like_sf"/>
</dbReference>
<comment type="similarity">
    <text evidence="7">Belongs to the bacterial secretin family.</text>
</comment>
<dbReference type="GO" id="GO:0009306">
    <property type="term" value="P:protein secretion"/>
    <property type="evidence" value="ECO:0007669"/>
    <property type="project" value="InterPro"/>
</dbReference>
<keyword evidence="6" id="KW-0998">Cell outer membrane</keyword>
<protein>
    <submittedName>
        <fullName evidence="11">Type IV pilus secretin PilQ</fullName>
    </submittedName>
</protein>
<dbReference type="InterPro" id="IPR013355">
    <property type="entry name" value="Pilus_4_PilQ"/>
</dbReference>
<evidence type="ECO:0000256" key="2">
    <source>
        <dbReference type="ARBA" id="ARBA00022448"/>
    </source>
</evidence>
<dbReference type="PRINTS" id="PR00811">
    <property type="entry name" value="BCTERIALGSPD"/>
</dbReference>
<dbReference type="Pfam" id="PF03958">
    <property type="entry name" value="Secretin_N"/>
    <property type="match status" value="1"/>
</dbReference>
<feature type="domain" description="Secretin/TonB short N-terminal" evidence="10">
    <location>
        <begin position="313"/>
        <end position="361"/>
    </location>
</feature>
<dbReference type="Pfam" id="PF11741">
    <property type="entry name" value="AMIN"/>
    <property type="match status" value="2"/>
</dbReference>
<dbReference type="InterPro" id="IPR021731">
    <property type="entry name" value="AMIN_dom"/>
</dbReference>
<evidence type="ECO:0000256" key="6">
    <source>
        <dbReference type="ARBA" id="ARBA00023237"/>
    </source>
</evidence>
<evidence type="ECO:0000256" key="7">
    <source>
        <dbReference type="RuleBase" id="RU004003"/>
    </source>
</evidence>
<evidence type="ECO:0000256" key="5">
    <source>
        <dbReference type="ARBA" id="ARBA00023136"/>
    </source>
</evidence>
<gene>
    <name evidence="11" type="primary">pilQ</name>
    <name evidence="11" type="ORF">Q9L42_006520</name>
</gene>
<dbReference type="InterPro" id="IPR005644">
    <property type="entry name" value="NolW-like"/>
</dbReference>
<dbReference type="PANTHER" id="PTHR30604:SF1">
    <property type="entry name" value="DNA UTILIZATION PROTEIN HOFQ"/>
    <property type="match status" value="1"/>
</dbReference>
<evidence type="ECO:0000313" key="11">
    <source>
        <dbReference type="EMBL" id="XBS21774.1"/>
    </source>
</evidence>
<dbReference type="Gene3D" id="3.30.1370.130">
    <property type="match status" value="1"/>
</dbReference>
<dbReference type="Gene3D" id="2.60.40.3500">
    <property type="match status" value="1"/>
</dbReference>
<dbReference type="EMBL" id="CP157743">
    <property type="protein sequence ID" value="XBS21774.1"/>
    <property type="molecule type" value="Genomic_DNA"/>
</dbReference>
<reference evidence="11 12" key="1">
    <citation type="journal article" date="2024" name="Microbiology">
        <title>Methylomarinum rosea sp. nov., a novel halophilic methanotrophic bacterium from the hypersaline Lake Elton.</title>
        <authorList>
            <person name="Suleimanov R.Z."/>
            <person name="Oshkin I.Y."/>
            <person name="Danilova O.V."/>
            <person name="Suzina N.E."/>
            <person name="Dedysh S.N."/>
        </authorList>
    </citation>
    <scope>NUCLEOTIDE SEQUENCE [LARGE SCALE GENOMIC DNA]</scope>
    <source>
        <strain evidence="11 12">Ch1-1</strain>
    </source>
</reference>
<evidence type="ECO:0000256" key="8">
    <source>
        <dbReference type="RuleBase" id="RU004004"/>
    </source>
</evidence>
<dbReference type="InterPro" id="IPR051808">
    <property type="entry name" value="Type_IV_pilus_biogenesis"/>
</dbReference>
<dbReference type="Proteomes" id="UP001225378">
    <property type="component" value="Chromosome"/>
</dbReference>
<evidence type="ECO:0000256" key="1">
    <source>
        <dbReference type="ARBA" id="ARBA00004370"/>
    </source>
</evidence>
<dbReference type="AlphaFoldDB" id="A0AAU7NXS2"/>
<comment type="subcellular location">
    <subcellularLocation>
        <location evidence="8">Cell outer membrane</location>
    </subcellularLocation>
    <subcellularLocation>
        <location evidence="1">Membrane</location>
    </subcellularLocation>
</comment>
<evidence type="ECO:0000313" key="12">
    <source>
        <dbReference type="Proteomes" id="UP001225378"/>
    </source>
</evidence>
<dbReference type="RefSeq" id="WP_349432358.1">
    <property type="nucleotide sequence ID" value="NZ_CP157743.1"/>
</dbReference>
<dbReference type="NCBIfam" id="TIGR02515">
    <property type="entry name" value="IV_pilus_PilQ"/>
    <property type="match status" value="1"/>
</dbReference>
<dbReference type="SMART" id="SM00965">
    <property type="entry name" value="STN"/>
    <property type="match status" value="1"/>
</dbReference>
<accession>A0AAU7NXS2</accession>
<dbReference type="InterPro" id="IPR004846">
    <property type="entry name" value="T2SS/T3SS_dom"/>
</dbReference>
<dbReference type="KEGG" id="mech:Q9L42_006520"/>
<keyword evidence="5" id="KW-0472">Membrane</keyword>
<name>A0AAU7NXS2_9GAMM</name>
<sequence>MNTKQKKYFWNLPDQLKLSWLAAALVLLLQAHSISASEKAIESLQFSSLAGNRVQLQLQMNTAVSEPKIFQTDNPARIALDFVGVVSHLAKKSFPINQGAAKTVYVVEAGGRTRVVVNLLEAVDYETKIVDNKLLLVLNAAKSVAASNNVVKKQLKQSSVSKLIPQQLIKGVDFRRGPQGEGRLMLSLSNPNTVVDVKERGGKVILNFLNTKIPDALAKSYDVTDFATPVQRVDASPRGNGVNVTVSTIDANYDYSSFQSEGLLTVEFTPLSVEEKAAKLKEKFPYSGDKLSLNFQDIEVRSVLQILADFTELNIIASDSVGGSVTLRLNDVPWDQALALVLKSKGLAKRESGNVIFVAPATEITKMEEEELAAKKVVQKLEPLVTEYIQINYAKAEDFRNMLLSRGQTGQGGRSGMGSVAQSAPLSSGGVRGIDQDELRLVSRRGTVIVDPRTNTLIVRDTAKQLEEIRKLINLLDIPVRQVLIESRIVIADKNFAQELGVKFGVAKMASIGSGKTFAIGGSGTASNSNAQADDEGNIGTINDTLVDLGAQAIASHPAGALGMTLARAADYVLNLELSALENENRGEILSNPRIMTTDRVKAVIKQGIQKQITTPGSANNPPTQAFVDVVLELEVTPQITPNGEVIMDLLIKKDNEIPNSVDFANREITTTVQVKDGETIVVGGVYEEDSGKNVFRVPFFSDLPGVGFLFRKNIESDVKRELLMFITPKIIKSTLSVD</sequence>
<evidence type="ECO:0000259" key="10">
    <source>
        <dbReference type="SMART" id="SM00965"/>
    </source>
</evidence>
<dbReference type="InterPro" id="IPR011662">
    <property type="entry name" value="Secretin/TonB_short_N"/>
</dbReference>
<evidence type="ECO:0000256" key="9">
    <source>
        <dbReference type="SAM" id="MobiDB-lite"/>
    </source>
</evidence>
<dbReference type="Pfam" id="PF00263">
    <property type="entry name" value="Secretin"/>
    <property type="match status" value="1"/>
</dbReference>
<keyword evidence="2 8" id="KW-0813">Transport</keyword>
<evidence type="ECO:0000256" key="4">
    <source>
        <dbReference type="ARBA" id="ARBA00022927"/>
    </source>
</evidence>
<proteinExistence type="inferred from homology"/>
<dbReference type="Gene3D" id="3.30.1370.120">
    <property type="match status" value="1"/>
</dbReference>
<dbReference type="GO" id="GO:0009279">
    <property type="term" value="C:cell outer membrane"/>
    <property type="evidence" value="ECO:0007669"/>
    <property type="project" value="UniProtKB-SubCell"/>
</dbReference>
<dbReference type="InterPro" id="IPR001775">
    <property type="entry name" value="GspD/PilQ"/>
</dbReference>
<keyword evidence="12" id="KW-1185">Reference proteome</keyword>
<dbReference type="Pfam" id="PF07660">
    <property type="entry name" value="STN"/>
    <property type="match status" value="1"/>
</dbReference>
<evidence type="ECO:0000256" key="3">
    <source>
        <dbReference type="ARBA" id="ARBA00022729"/>
    </source>
</evidence>
<organism evidence="11 12">
    <name type="scientific">Methylomarinum roseum</name>
    <dbReference type="NCBI Taxonomy" id="3067653"/>
    <lineage>
        <taxon>Bacteria</taxon>
        <taxon>Pseudomonadati</taxon>
        <taxon>Pseudomonadota</taxon>
        <taxon>Gammaproteobacteria</taxon>
        <taxon>Methylococcales</taxon>
        <taxon>Methylococcaceae</taxon>
        <taxon>Methylomarinum</taxon>
    </lineage>
</organism>
<keyword evidence="3" id="KW-0732">Signal</keyword>
<feature type="region of interest" description="Disordered" evidence="9">
    <location>
        <begin position="409"/>
        <end position="429"/>
    </location>
</feature>
<dbReference type="PANTHER" id="PTHR30604">
    <property type="entry name" value="PROTEIN TRANSPORT PROTEIN HOFQ"/>
    <property type="match status" value="1"/>
</dbReference>
<dbReference type="Gene3D" id="2.60.40.3470">
    <property type="match status" value="1"/>
</dbReference>
<keyword evidence="4" id="KW-0653">Protein transport</keyword>